<reference evidence="7" key="1">
    <citation type="submission" date="2020-05" db="EMBL/GenBank/DDBJ databases">
        <title>WGS assembly of Corymbia citriodora subspecies variegata.</title>
        <authorList>
            <person name="Barry K."/>
            <person name="Hundley H."/>
            <person name="Shu S."/>
            <person name="Jenkins J."/>
            <person name="Grimwood J."/>
            <person name="Baten A."/>
        </authorList>
    </citation>
    <scope>NUCLEOTIDE SEQUENCE</scope>
    <source>
        <strain evidence="7">CV2-018</strain>
    </source>
</reference>
<sequence length="199" mass="22168">MFAKDRRLARPPAPPVFKPRRVNKCPVYILASVVVLGAVALVFSLIVLRPSDPEFELSDVSVKLLNYTRDDTAAWLDATLDARAAVKNTNFGRFEFGSCNLTVSYNGTLVGEKELGGGTVWSRETKYVDVTVRVGSSSISDLNNFSSDMSDNVLELTSYAELRGWVHLIKIVKRRLKSEMNCTMSLDLSNRTVQDLICR</sequence>
<proteinExistence type="predicted"/>
<dbReference type="Pfam" id="PF03168">
    <property type="entry name" value="LEA_2"/>
    <property type="match status" value="1"/>
</dbReference>
<dbReference type="Gene3D" id="2.60.40.1820">
    <property type="match status" value="1"/>
</dbReference>
<dbReference type="InterPro" id="IPR044839">
    <property type="entry name" value="NDR1-like"/>
</dbReference>
<dbReference type="PANTHER" id="PTHR31234:SF3">
    <property type="entry name" value="LATE EMBRYOGENESIS ABUNDANT (LEA) HYDROXYPROLINE-RICH GLYCOPROTEIN FAMILY"/>
    <property type="match status" value="1"/>
</dbReference>
<evidence type="ECO:0000313" key="7">
    <source>
        <dbReference type="EMBL" id="KAF7848747.1"/>
    </source>
</evidence>
<feature type="domain" description="Late embryogenesis abundant protein LEA-2 subgroup" evidence="6">
    <location>
        <begin position="84"/>
        <end position="183"/>
    </location>
</feature>
<protein>
    <recommendedName>
        <fullName evidence="6">Late embryogenesis abundant protein LEA-2 subgroup domain-containing protein</fullName>
    </recommendedName>
</protein>
<keyword evidence="4 5" id="KW-0472">Membrane</keyword>
<evidence type="ECO:0000256" key="1">
    <source>
        <dbReference type="ARBA" id="ARBA00004167"/>
    </source>
</evidence>
<keyword evidence="8" id="KW-1185">Reference proteome</keyword>
<dbReference type="GO" id="GO:0098542">
    <property type="term" value="P:defense response to other organism"/>
    <property type="evidence" value="ECO:0007669"/>
    <property type="project" value="InterPro"/>
</dbReference>
<dbReference type="InterPro" id="IPR004864">
    <property type="entry name" value="LEA_2"/>
</dbReference>
<accession>A0A8T0CMA0</accession>
<feature type="transmembrane region" description="Helical" evidence="5">
    <location>
        <begin position="27"/>
        <end position="48"/>
    </location>
</feature>
<comment type="caution">
    <text evidence="7">The sequence shown here is derived from an EMBL/GenBank/DDBJ whole genome shotgun (WGS) entry which is preliminary data.</text>
</comment>
<name>A0A8T0CMA0_CORYI</name>
<dbReference type="GO" id="GO:0005886">
    <property type="term" value="C:plasma membrane"/>
    <property type="evidence" value="ECO:0007669"/>
    <property type="project" value="TreeGrafter"/>
</dbReference>
<comment type="subcellular location">
    <subcellularLocation>
        <location evidence="1">Membrane</location>
        <topology evidence="1">Single-pass membrane protein</topology>
    </subcellularLocation>
</comment>
<keyword evidence="3 5" id="KW-1133">Transmembrane helix</keyword>
<evidence type="ECO:0000256" key="3">
    <source>
        <dbReference type="ARBA" id="ARBA00022989"/>
    </source>
</evidence>
<dbReference type="PANTHER" id="PTHR31234">
    <property type="entry name" value="LATE EMBRYOGENESIS ABUNDANT (LEA) HYDROXYPROLINE-RICH GLYCOPROTEIN FAMILY"/>
    <property type="match status" value="1"/>
</dbReference>
<evidence type="ECO:0000259" key="6">
    <source>
        <dbReference type="Pfam" id="PF03168"/>
    </source>
</evidence>
<dbReference type="OrthoDB" id="1894389at2759"/>
<gene>
    <name evidence="7" type="ORF">BT93_L1595</name>
</gene>
<dbReference type="Gramene" id="rna-gnl|WGS:JABURB|Cocit.L1595.1">
    <property type="protein sequence ID" value="cds-KAF7848747.1"/>
    <property type="gene ID" value="gene-BT93_L1595"/>
</dbReference>
<keyword evidence="2 5" id="KW-0812">Transmembrane</keyword>
<evidence type="ECO:0000256" key="4">
    <source>
        <dbReference type="ARBA" id="ARBA00023136"/>
    </source>
</evidence>
<dbReference type="AlphaFoldDB" id="A0A8T0CMA0"/>
<dbReference type="EMBL" id="MU089993">
    <property type="protein sequence ID" value="KAF7848747.1"/>
    <property type="molecule type" value="Genomic_DNA"/>
</dbReference>
<evidence type="ECO:0000313" key="8">
    <source>
        <dbReference type="Proteomes" id="UP000806378"/>
    </source>
</evidence>
<dbReference type="Proteomes" id="UP000806378">
    <property type="component" value="Unassembled WGS sequence"/>
</dbReference>
<evidence type="ECO:0000256" key="5">
    <source>
        <dbReference type="SAM" id="Phobius"/>
    </source>
</evidence>
<organism evidence="7 8">
    <name type="scientific">Corymbia citriodora subsp. variegata</name>
    <dbReference type="NCBI Taxonomy" id="360336"/>
    <lineage>
        <taxon>Eukaryota</taxon>
        <taxon>Viridiplantae</taxon>
        <taxon>Streptophyta</taxon>
        <taxon>Embryophyta</taxon>
        <taxon>Tracheophyta</taxon>
        <taxon>Spermatophyta</taxon>
        <taxon>Magnoliopsida</taxon>
        <taxon>eudicotyledons</taxon>
        <taxon>Gunneridae</taxon>
        <taxon>Pentapetalae</taxon>
        <taxon>rosids</taxon>
        <taxon>malvids</taxon>
        <taxon>Myrtales</taxon>
        <taxon>Myrtaceae</taxon>
        <taxon>Myrtoideae</taxon>
        <taxon>Eucalypteae</taxon>
        <taxon>Corymbia</taxon>
    </lineage>
</organism>
<evidence type="ECO:0000256" key="2">
    <source>
        <dbReference type="ARBA" id="ARBA00022692"/>
    </source>
</evidence>